<dbReference type="EMBL" id="CP003051">
    <property type="protein sequence ID" value="AGA89088.1"/>
    <property type="molecule type" value="Genomic_DNA"/>
</dbReference>
<feature type="repeat" description="WD" evidence="4">
    <location>
        <begin position="1095"/>
        <end position="1136"/>
    </location>
</feature>
<dbReference type="InterPro" id="IPR054737">
    <property type="entry name" value="NNH6"/>
</dbReference>
<feature type="repeat" description="WD" evidence="4">
    <location>
        <begin position="1263"/>
        <end position="1304"/>
    </location>
</feature>
<dbReference type="SMART" id="SM00320">
    <property type="entry name" value="WD40"/>
    <property type="match status" value="14"/>
</dbReference>
<feature type="domain" description="NACHT N-terminal Helical" evidence="8">
    <location>
        <begin position="6"/>
        <end position="116"/>
    </location>
</feature>
<gene>
    <name evidence="9" type="ORF">Thimo_0216</name>
</gene>
<protein>
    <submittedName>
        <fullName evidence="9">WD40 repeat-containing protein</fullName>
    </submittedName>
</protein>
<dbReference type="CDD" id="cd00200">
    <property type="entry name" value="WD40"/>
    <property type="match status" value="3"/>
</dbReference>
<dbReference type="SUPFAM" id="SSF52200">
    <property type="entry name" value="Toll/Interleukin receptor TIR domain"/>
    <property type="match status" value="1"/>
</dbReference>
<dbReference type="RefSeq" id="WP_015279238.1">
    <property type="nucleotide sequence ID" value="NC_019940.1"/>
</dbReference>
<dbReference type="InterPro" id="IPR000157">
    <property type="entry name" value="TIR_dom"/>
</dbReference>
<dbReference type="OrthoDB" id="6195244at2"/>
<feature type="repeat" description="WD" evidence="4">
    <location>
        <begin position="1305"/>
        <end position="1346"/>
    </location>
</feature>
<feature type="repeat" description="WD" evidence="4">
    <location>
        <begin position="1011"/>
        <end position="1052"/>
    </location>
</feature>
<dbReference type="HOGENOM" id="CLU_244937_0_0_6"/>
<dbReference type="Gene3D" id="3.40.50.300">
    <property type="entry name" value="P-loop containing nucleotide triphosphate hydrolases"/>
    <property type="match status" value="1"/>
</dbReference>
<keyword evidence="3" id="KW-0833">Ubl conjugation pathway</keyword>
<feature type="domain" description="TIR" evidence="7">
    <location>
        <begin position="140"/>
        <end position="233"/>
    </location>
</feature>
<dbReference type="Pfam" id="PF22737">
    <property type="entry name" value="NNH6"/>
    <property type="match status" value="1"/>
</dbReference>
<dbReference type="eggNOG" id="COG5635">
    <property type="taxonomic scope" value="Bacteria"/>
</dbReference>
<dbReference type="SUPFAM" id="SSF141571">
    <property type="entry name" value="Pentapeptide repeat-like"/>
    <property type="match status" value="1"/>
</dbReference>
<feature type="repeat" description="WD" evidence="4">
    <location>
        <begin position="1389"/>
        <end position="1430"/>
    </location>
</feature>
<proteinExistence type="predicted"/>
<dbReference type="GO" id="GO:0000209">
    <property type="term" value="P:protein polyubiquitination"/>
    <property type="evidence" value="ECO:0007669"/>
    <property type="project" value="TreeGrafter"/>
</dbReference>
<dbReference type="Pfam" id="PF00400">
    <property type="entry name" value="WD40"/>
    <property type="match status" value="14"/>
</dbReference>
<evidence type="ECO:0000259" key="7">
    <source>
        <dbReference type="Pfam" id="PF13676"/>
    </source>
</evidence>
<dbReference type="Proteomes" id="UP000010816">
    <property type="component" value="Chromosome"/>
</dbReference>
<feature type="repeat" description="WD" evidence="4">
    <location>
        <begin position="1179"/>
        <end position="1220"/>
    </location>
</feature>
<keyword evidence="10" id="KW-1185">Reference proteome</keyword>
<dbReference type="Gene3D" id="2.160.20.80">
    <property type="entry name" value="E3 ubiquitin-protein ligase SopA"/>
    <property type="match status" value="1"/>
</dbReference>
<feature type="repeat" description="WD" evidence="4">
    <location>
        <begin position="1221"/>
        <end position="1262"/>
    </location>
</feature>
<feature type="repeat" description="WD" evidence="4">
    <location>
        <begin position="1137"/>
        <end position="1178"/>
    </location>
</feature>
<keyword evidence="1 4" id="KW-0853">WD repeat</keyword>
<dbReference type="InterPro" id="IPR015943">
    <property type="entry name" value="WD40/YVTN_repeat-like_dom_sf"/>
</dbReference>
<dbReference type="Pfam" id="PF00805">
    <property type="entry name" value="Pentapeptide"/>
    <property type="match status" value="2"/>
</dbReference>
<feature type="repeat" description="WD" evidence="4">
    <location>
        <begin position="1053"/>
        <end position="1094"/>
    </location>
</feature>
<feature type="domain" description="NACHT" evidence="6">
    <location>
        <begin position="363"/>
        <end position="482"/>
    </location>
</feature>
<evidence type="ECO:0000256" key="5">
    <source>
        <dbReference type="SAM" id="MobiDB-lite"/>
    </source>
</evidence>
<dbReference type="InterPro" id="IPR035897">
    <property type="entry name" value="Toll_tir_struct_dom_sf"/>
</dbReference>
<dbReference type="SUPFAM" id="SSF50978">
    <property type="entry name" value="WD40 repeat-like"/>
    <property type="match status" value="2"/>
</dbReference>
<dbReference type="Gene3D" id="3.40.50.10140">
    <property type="entry name" value="Toll/interleukin-1 receptor homology (TIR) domain"/>
    <property type="match status" value="1"/>
</dbReference>
<dbReference type="eggNOG" id="COG0845">
    <property type="taxonomic scope" value="Bacteria"/>
</dbReference>
<dbReference type="InterPro" id="IPR001646">
    <property type="entry name" value="5peptide_repeat"/>
</dbReference>
<evidence type="ECO:0000259" key="8">
    <source>
        <dbReference type="Pfam" id="PF22737"/>
    </source>
</evidence>
<feature type="repeat" description="WD" evidence="4">
    <location>
        <begin position="1473"/>
        <end position="1514"/>
    </location>
</feature>
<dbReference type="InterPro" id="IPR007111">
    <property type="entry name" value="NACHT_NTPase"/>
</dbReference>
<evidence type="ECO:0000313" key="10">
    <source>
        <dbReference type="Proteomes" id="UP000010816"/>
    </source>
</evidence>
<feature type="region of interest" description="Disordered" evidence="5">
    <location>
        <begin position="280"/>
        <end position="315"/>
    </location>
</feature>
<dbReference type="STRING" id="765912.Thimo_0216"/>
<dbReference type="PANTHER" id="PTHR15622">
    <property type="entry name" value="WD40 REPEAT PROTEIN"/>
    <property type="match status" value="1"/>
</dbReference>
<dbReference type="PROSITE" id="PS00678">
    <property type="entry name" value="WD_REPEATS_1"/>
    <property type="match status" value="13"/>
</dbReference>
<dbReference type="Pfam" id="PF05729">
    <property type="entry name" value="NACHT"/>
    <property type="match status" value="1"/>
</dbReference>
<organism evidence="9 10">
    <name type="scientific">Thioflavicoccus mobilis 8321</name>
    <dbReference type="NCBI Taxonomy" id="765912"/>
    <lineage>
        <taxon>Bacteria</taxon>
        <taxon>Pseudomonadati</taxon>
        <taxon>Pseudomonadota</taxon>
        <taxon>Gammaproteobacteria</taxon>
        <taxon>Chromatiales</taxon>
        <taxon>Chromatiaceae</taxon>
        <taxon>Thioflavicoccus</taxon>
    </lineage>
</organism>
<sequence length="1585" mass="170763">MDATEPDSIRASLEALLPTLTPANRERLAKLLTLLDGDRVALGTVLATLFPEAASEARALADLRQFLNRLREAARNTGQPIQVSSGNKKAPIEERDLWFHVQRLLDERIAGFSRAAADLNTDELVAQKAHVVPPRRQVRVLIDFAGADEALARRLIGELRAQLAIAKDYAFEVWSALDLRAGEDGEATRSRAIERSDLAILLLSPAYLAERSTAVGALRDRAIVPVRLDEVDPARHAMSGLDKLVPFPRAGAAYARTTKRRDFASKLFEEICELTEGKKLGRRQPVEEPALDAAREPPPPRGQALLPEPDVPPEQTEHSFARRVELKTLGMPAASETARDDGVVALDYLMEWLQDPHGPPYAAVLGEYGMGKTVLCQTLTLRLLDERRADPALPEPLYFDFRNLKSRPEVARSNLPRILDELIRNNWKIGAPDAGFDHREVFDLAQRRGGLVIFDGLDEVLVYLSEAEGQQFVRELWRLLPPAAWRRSKTEPAPAEARPGRLILSCRTHYFKRFRDEVAFYRGEHREDLTDAQYRALILLPFTEEQIRSYLAKSLGPEAGAAAFATLSRFHDLTDLARRPFNLALIRRHIQALEERRLARGRLQVVDFYDELVESSLDRDNAKHQIRPEHKRWLMQHLAAEVWRSGRATWSIGEVETWRKGVFRAHPDLAEDYAAVTADQLNEDLRTATFIVRAGDDGFRFAHTSLQEYFLAGFLCGALVEGDAAAWQIAMPSRETLDFLGQLLEAAPNDQALDGLNAIRRAYRPQASELAVAYLLQARERDHPTIPLAGFQLQGAQLAGTRFVGDDNLPLNLAGADLSGADLRDAWFEHVNLDGCRFQEAHLDRARFSQCRLRSADLRDAEMPGAWLRRCDLTGTAVDQARTHRTWLIRCGGTAADGSNGPPALRLTGAEPEALAGRPTEAQLRSFAGHVGEVNAVAWSPDGARLASAGNDGSLRLWDAASGAPLWLARGHEGSVLSCAFSPDGARLASAGSDGSLRLWDAASGAPLWLARGHEGSVSSCAFSPDGARLASAGSDGSLRLWDAASGAPLWLARGHEGSVWSCAFSPDGARLASAGYDGSLRLWDAASGAPLWLARGHEGSVWSCAFSPDGARLASAGYDGSLRLWDAASGAPLWVARGHEGSVSSCAFSPDGARLASAGSDGSLRLWDAASGAPLWLARGHKGSVWSCAFSPDGARLASAGSDGSLRLWDAASGAPLWLARGHEGSVWSCAFSPDGARLASAGSDGSLRLWDAASGAPLWLARGHEGSVWSCAFSPDGARLASAGSDGSLRLWDAASGAPLWLARGHEGWVWSCAFSPDGARLASAGSDGSLRLWDAASGAPLWLARGHEGSVWSCAFSPDGARLASAGSDGSLRLWDAASGAPLWLARGHEGSVSSCAFSPDGARLASAGSDGSLRLWDAASGAPLWLARGHKGSVWSCAFSPDGARLASAGSDGSLRLWDAASGAPLWLARGHEGSVSSCAFSPDGARLASAGDDGSLRLWEAANGHPLRVYAMEPGGHAVWDVSDNRLLAAAGDAWLWLGWQVRDPATGALDHWPLEALTDLPEPGGAHRSRPLASSTDRD</sequence>
<name>L0GQS5_9GAMM</name>
<evidence type="ECO:0000259" key="6">
    <source>
        <dbReference type="Pfam" id="PF05729"/>
    </source>
</evidence>
<feature type="repeat" description="WD" evidence="4">
    <location>
        <begin position="1347"/>
        <end position="1388"/>
    </location>
</feature>
<evidence type="ECO:0000313" key="9">
    <source>
        <dbReference type="EMBL" id="AGA89088.1"/>
    </source>
</evidence>
<dbReference type="Pfam" id="PF13676">
    <property type="entry name" value="TIR_2"/>
    <property type="match status" value="1"/>
</dbReference>
<accession>L0GQS5</accession>
<feature type="repeat" description="WD" evidence="4">
    <location>
        <begin position="927"/>
        <end position="968"/>
    </location>
</feature>
<evidence type="ECO:0000256" key="3">
    <source>
        <dbReference type="ARBA" id="ARBA00022786"/>
    </source>
</evidence>
<dbReference type="InterPro" id="IPR020472">
    <property type="entry name" value="WD40_PAC1"/>
</dbReference>
<dbReference type="InterPro" id="IPR027417">
    <property type="entry name" value="P-loop_NTPase"/>
</dbReference>
<dbReference type="Gene3D" id="2.130.10.10">
    <property type="entry name" value="YVTN repeat-like/Quinoprotein amine dehydrogenase"/>
    <property type="match status" value="4"/>
</dbReference>
<dbReference type="PROSITE" id="PS50082">
    <property type="entry name" value="WD_REPEATS_2"/>
    <property type="match status" value="14"/>
</dbReference>
<feature type="repeat" description="WD" evidence="4">
    <location>
        <begin position="969"/>
        <end position="1010"/>
    </location>
</feature>
<dbReference type="GO" id="GO:0007165">
    <property type="term" value="P:signal transduction"/>
    <property type="evidence" value="ECO:0007669"/>
    <property type="project" value="InterPro"/>
</dbReference>
<dbReference type="InterPro" id="IPR011047">
    <property type="entry name" value="Quinoprotein_ADH-like_sf"/>
</dbReference>
<reference evidence="9 10" key="1">
    <citation type="submission" date="2011-09" db="EMBL/GenBank/DDBJ databases">
        <title>Complete sequence of chromosome of Thioflavicoccus mobilis 8321.</title>
        <authorList>
            <consortium name="US DOE Joint Genome Institute"/>
            <person name="Lucas S."/>
            <person name="Han J."/>
            <person name="Lapidus A."/>
            <person name="Cheng J.-F."/>
            <person name="Goodwin L."/>
            <person name="Pitluck S."/>
            <person name="Peters L."/>
            <person name="Ovchinnikova G."/>
            <person name="Lu M."/>
            <person name="Detter J.C."/>
            <person name="Han C."/>
            <person name="Tapia R."/>
            <person name="Land M."/>
            <person name="Hauser L."/>
            <person name="Kyrpides N."/>
            <person name="Ivanova N."/>
            <person name="Pagani I."/>
            <person name="Vogl K."/>
            <person name="Liu Z."/>
            <person name="Imhoff J."/>
            <person name="Thiel V."/>
            <person name="Frigaard N.-U."/>
            <person name="Bryant D."/>
            <person name="Woyke T."/>
        </authorList>
    </citation>
    <scope>NUCLEOTIDE SEQUENCE [LARGE SCALE GENOMIC DNA]</scope>
    <source>
        <strain evidence="9 10">8321</strain>
    </source>
</reference>
<evidence type="ECO:0000256" key="2">
    <source>
        <dbReference type="ARBA" id="ARBA00022737"/>
    </source>
</evidence>
<feature type="region of interest" description="Disordered" evidence="5">
    <location>
        <begin position="1563"/>
        <end position="1585"/>
    </location>
</feature>
<evidence type="ECO:0000256" key="1">
    <source>
        <dbReference type="ARBA" id="ARBA00022574"/>
    </source>
</evidence>
<dbReference type="InterPro" id="IPR001680">
    <property type="entry name" value="WD40_rpt"/>
</dbReference>
<dbReference type="PROSITE" id="PS50294">
    <property type="entry name" value="WD_REPEATS_REGION"/>
    <property type="match status" value="14"/>
</dbReference>
<dbReference type="PRINTS" id="PR00320">
    <property type="entry name" value="GPROTEINBRPT"/>
</dbReference>
<dbReference type="KEGG" id="tmb:Thimo_0216"/>
<dbReference type="SUPFAM" id="SSF50998">
    <property type="entry name" value="Quinoprotein alcohol dehydrogenase-like"/>
    <property type="match status" value="1"/>
</dbReference>
<dbReference type="PANTHER" id="PTHR15622:SF2">
    <property type="entry name" value="U4_U6 SMALL NUCLEAR RIBONUCLEOPROTEIN PRP4"/>
    <property type="match status" value="1"/>
</dbReference>
<dbReference type="PATRIC" id="fig|765912.4.peg.215"/>
<dbReference type="InterPro" id="IPR019775">
    <property type="entry name" value="WD40_repeat_CS"/>
</dbReference>
<dbReference type="InterPro" id="IPR036322">
    <property type="entry name" value="WD40_repeat_dom_sf"/>
</dbReference>
<feature type="repeat" description="WD" evidence="4">
    <location>
        <begin position="1431"/>
        <end position="1472"/>
    </location>
</feature>
<evidence type="ECO:0000256" key="4">
    <source>
        <dbReference type="PROSITE-ProRule" id="PRU00221"/>
    </source>
</evidence>
<dbReference type="SUPFAM" id="SSF52540">
    <property type="entry name" value="P-loop containing nucleoside triphosphate hydrolases"/>
    <property type="match status" value="1"/>
</dbReference>
<keyword evidence="2" id="KW-0677">Repeat</keyword>
<dbReference type="InterPro" id="IPR051983">
    <property type="entry name" value="WSB_SOCS-box_domain"/>
</dbReference>
<dbReference type="eggNOG" id="COG1357">
    <property type="taxonomic scope" value="Bacteria"/>
</dbReference>
<dbReference type="eggNOG" id="COG2319">
    <property type="taxonomic scope" value="Bacteria"/>
</dbReference>